<accession>A0A2Z5GBS4</accession>
<dbReference type="Proteomes" id="UP000253606">
    <property type="component" value="Plasmid pACPOL3"/>
</dbReference>
<dbReference type="Gene3D" id="3.40.50.2300">
    <property type="match status" value="2"/>
</dbReference>
<dbReference type="SMART" id="SM00354">
    <property type="entry name" value="HTH_LACI"/>
    <property type="match status" value="1"/>
</dbReference>
<dbReference type="InterPro" id="IPR010982">
    <property type="entry name" value="Lambda_DNA-bd_dom_sf"/>
</dbReference>
<dbReference type="KEGG" id="abas:ACPOL_7180"/>
<dbReference type="PANTHER" id="PTHR30146:SF109">
    <property type="entry name" value="HTH-TYPE TRANSCRIPTIONAL REGULATOR GALS"/>
    <property type="match status" value="1"/>
</dbReference>
<evidence type="ECO:0000256" key="3">
    <source>
        <dbReference type="ARBA" id="ARBA00023163"/>
    </source>
</evidence>
<evidence type="ECO:0000256" key="4">
    <source>
        <dbReference type="SAM" id="MobiDB-lite"/>
    </source>
</evidence>
<keyword evidence="3" id="KW-0804">Transcription</keyword>
<dbReference type="InterPro" id="IPR000843">
    <property type="entry name" value="HTH_LacI"/>
</dbReference>
<name>A0A2Z5GBS4_9BACT</name>
<geneLocation type="plasmid" evidence="7">
    <name>pacpol3</name>
</geneLocation>
<evidence type="ECO:0000256" key="2">
    <source>
        <dbReference type="ARBA" id="ARBA00023125"/>
    </source>
</evidence>
<sequence>MAVNMKGIARDLGVSTVTVSKALRNHPDISKTTRARILDRVKELGYRPNLTARSLVTGHSSLIGLIVPDLIHPFFADVAKGLSSAVRQRGYFLLISSSEEDPELEAQEIDHMLAHRLDALVIASCQTDPTALRNVQRGETPLILVDRSFKSFPSYFVGSDDYAAGKLATEHLVNVGCRRIAHIRGPENSVGIRRLKGFLDTIRRHGLAIPEENIIRAPRVDVDGKLNGAAALRQMMALPEMADGVFCYNDVIAMGVIKEALSQGINVPEDLAVIGCGNLHYDAEIRVPLSSIDQRSNQIGGRAAKLILEILGSETPMEFQDVILQPKLAARASTERTARSSSTPAKTGAQRRSAANV</sequence>
<organism evidence="6 7">
    <name type="scientific">Acidisarcina polymorpha</name>
    <dbReference type="NCBI Taxonomy" id="2211140"/>
    <lineage>
        <taxon>Bacteria</taxon>
        <taxon>Pseudomonadati</taxon>
        <taxon>Acidobacteriota</taxon>
        <taxon>Terriglobia</taxon>
        <taxon>Terriglobales</taxon>
        <taxon>Acidobacteriaceae</taxon>
        <taxon>Acidisarcina</taxon>
    </lineage>
</organism>
<dbReference type="CDD" id="cd01392">
    <property type="entry name" value="HTH_LacI"/>
    <property type="match status" value="1"/>
</dbReference>
<dbReference type="EMBL" id="CP030844">
    <property type="protein sequence ID" value="AXC16370.1"/>
    <property type="molecule type" value="Genomic_DNA"/>
</dbReference>
<dbReference type="InterPro" id="IPR028082">
    <property type="entry name" value="Peripla_BP_I"/>
</dbReference>
<reference evidence="6 7" key="1">
    <citation type="journal article" date="2018" name="Front. Microbiol.">
        <title>Hydrolytic Capabilities as a Key to Environmental Success: Chitinolytic and Cellulolytic Acidobacteria From Acidic Sub-arctic Soils and Boreal Peatlands.</title>
        <authorList>
            <person name="Belova S.E."/>
            <person name="Ravin N.V."/>
            <person name="Pankratov T.A."/>
            <person name="Rakitin A.L."/>
            <person name="Ivanova A.A."/>
            <person name="Beletsky A.V."/>
            <person name="Mardanov A.V."/>
            <person name="Sinninghe Damste J.S."/>
            <person name="Dedysh S.N."/>
        </authorList>
    </citation>
    <scope>NUCLEOTIDE SEQUENCE [LARGE SCALE GENOMIC DNA]</scope>
    <source>
        <strain evidence="6 7">SBC82</strain>
        <plasmid evidence="7">pacpol3</plasmid>
    </source>
</reference>
<protein>
    <submittedName>
        <fullName evidence="6">Ribose operon repressor</fullName>
    </submittedName>
</protein>
<evidence type="ECO:0000313" key="6">
    <source>
        <dbReference type="EMBL" id="AXC16370.1"/>
    </source>
</evidence>
<dbReference type="SUPFAM" id="SSF47413">
    <property type="entry name" value="lambda repressor-like DNA-binding domains"/>
    <property type="match status" value="1"/>
</dbReference>
<evidence type="ECO:0000313" key="7">
    <source>
        <dbReference type="Proteomes" id="UP000253606"/>
    </source>
</evidence>
<dbReference type="InterPro" id="IPR001761">
    <property type="entry name" value="Peripla_BP/Lac1_sug-bd_dom"/>
</dbReference>
<dbReference type="Pfam" id="PF00356">
    <property type="entry name" value="LacI"/>
    <property type="match status" value="1"/>
</dbReference>
<feature type="region of interest" description="Disordered" evidence="4">
    <location>
        <begin position="333"/>
        <end position="357"/>
    </location>
</feature>
<gene>
    <name evidence="6" type="ORF">ACPOL_7180</name>
</gene>
<feature type="domain" description="HTH lacI-type" evidence="5">
    <location>
        <begin position="3"/>
        <end position="57"/>
    </location>
</feature>
<dbReference type="PROSITE" id="PS50932">
    <property type="entry name" value="HTH_LACI_2"/>
    <property type="match status" value="1"/>
</dbReference>
<dbReference type="GO" id="GO:0003700">
    <property type="term" value="F:DNA-binding transcription factor activity"/>
    <property type="evidence" value="ECO:0007669"/>
    <property type="project" value="TreeGrafter"/>
</dbReference>
<proteinExistence type="predicted"/>
<dbReference type="Gene3D" id="1.10.260.40">
    <property type="entry name" value="lambda repressor-like DNA-binding domains"/>
    <property type="match status" value="1"/>
</dbReference>
<keyword evidence="6" id="KW-0614">Plasmid</keyword>
<keyword evidence="2" id="KW-0238">DNA-binding</keyword>
<dbReference type="AlphaFoldDB" id="A0A2Z5GBS4"/>
<dbReference type="OrthoDB" id="9784962at2"/>
<evidence type="ECO:0000259" key="5">
    <source>
        <dbReference type="PROSITE" id="PS50932"/>
    </source>
</evidence>
<dbReference type="SUPFAM" id="SSF53822">
    <property type="entry name" value="Periplasmic binding protein-like I"/>
    <property type="match status" value="1"/>
</dbReference>
<keyword evidence="1" id="KW-0805">Transcription regulation</keyword>
<evidence type="ECO:0000256" key="1">
    <source>
        <dbReference type="ARBA" id="ARBA00023015"/>
    </source>
</evidence>
<dbReference type="GO" id="GO:0000976">
    <property type="term" value="F:transcription cis-regulatory region binding"/>
    <property type="evidence" value="ECO:0007669"/>
    <property type="project" value="TreeGrafter"/>
</dbReference>
<dbReference type="PANTHER" id="PTHR30146">
    <property type="entry name" value="LACI-RELATED TRANSCRIPTIONAL REPRESSOR"/>
    <property type="match status" value="1"/>
</dbReference>
<dbReference type="CDD" id="cd06267">
    <property type="entry name" value="PBP1_LacI_sugar_binding-like"/>
    <property type="match status" value="1"/>
</dbReference>
<keyword evidence="7" id="KW-1185">Reference proteome</keyword>
<dbReference type="Pfam" id="PF00532">
    <property type="entry name" value="Peripla_BP_1"/>
    <property type="match status" value="1"/>
</dbReference>